<organism evidence="2 3">
    <name type="scientific">Pseudaminobacter soli</name>
    <name type="common">ex Li et al. 2025</name>
    <dbReference type="NCBI Taxonomy" id="1295366"/>
    <lineage>
        <taxon>Bacteria</taxon>
        <taxon>Pseudomonadati</taxon>
        <taxon>Pseudomonadota</taxon>
        <taxon>Alphaproteobacteria</taxon>
        <taxon>Hyphomicrobiales</taxon>
        <taxon>Phyllobacteriaceae</taxon>
        <taxon>Pseudaminobacter</taxon>
    </lineage>
</organism>
<gene>
    <name evidence="2" type="ORF">C7I85_24035</name>
</gene>
<reference evidence="2 3" key="1">
    <citation type="submission" date="2018-03" db="EMBL/GenBank/DDBJ databases">
        <title>The draft genome of Mesorhizobium soli JCM 19897.</title>
        <authorList>
            <person name="Li L."/>
            <person name="Liu L."/>
            <person name="Liang L."/>
            <person name="Wang T."/>
            <person name="Zhang X."/>
        </authorList>
    </citation>
    <scope>NUCLEOTIDE SEQUENCE [LARGE SCALE GENOMIC DNA]</scope>
    <source>
        <strain evidence="2 3">JCM 19897</strain>
    </source>
</reference>
<dbReference type="EMBL" id="PXYL01000017">
    <property type="protein sequence ID" value="PSJ56633.1"/>
    <property type="molecule type" value="Genomic_DNA"/>
</dbReference>
<feature type="compositionally biased region" description="Basic residues" evidence="1">
    <location>
        <begin position="142"/>
        <end position="152"/>
    </location>
</feature>
<keyword evidence="3" id="KW-1185">Reference proteome</keyword>
<name>A0A2P7S2F7_9HYPH</name>
<feature type="region of interest" description="Disordered" evidence="1">
    <location>
        <begin position="87"/>
        <end position="181"/>
    </location>
</feature>
<sequence>MALATPAFGQSFPTVEEVLFDREIPVLGNPEGDVTVVEYSELGSNCHQTGSCYLIPLFCLLTSCPIRFIHPFMRRARCLRLAIATKRRSAPDGDTGASAQGGGGGRPRRGRARSIRPLRRLQGGYGPDRRNPRPQHGPGQRFRLRRRSRLHHRDPDLPRRDGQAGTASGHSHGPRELRLSA</sequence>
<proteinExistence type="predicted"/>
<protein>
    <submittedName>
        <fullName evidence="2">Uncharacterized protein</fullName>
    </submittedName>
</protein>
<feature type="compositionally biased region" description="Basic residues" evidence="1">
    <location>
        <begin position="106"/>
        <end position="119"/>
    </location>
</feature>
<accession>A0A2P7S2F7</accession>
<dbReference type="Proteomes" id="UP000240653">
    <property type="component" value="Unassembled WGS sequence"/>
</dbReference>
<feature type="compositionally biased region" description="Basic and acidic residues" evidence="1">
    <location>
        <begin position="153"/>
        <end position="162"/>
    </location>
</feature>
<evidence type="ECO:0000256" key="1">
    <source>
        <dbReference type="SAM" id="MobiDB-lite"/>
    </source>
</evidence>
<evidence type="ECO:0000313" key="2">
    <source>
        <dbReference type="EMBL" id="PSJ56633.1"/>
    </source>
</evidence>
<evidence type="ECO:0000313" key="3">
    <source>
        <dbReference type="Proteomes" id="UP000240653"/>
    </source>
</evidence>
<comment type="caution">
    <text evidence="2">The sequence shown here is derived from an EMBL/GenBank/DDBJ whole genome shotgun (WGS) entry which is preliminary data.</text>
</comment>
<dbReference type="AlphaFoldDB" id="A0A2P7S2F7"/>